<evidence type="ECO:0000313" key="2">
    <source>
        <dbReference type="EMBL" id="TSC64969.1"/>
    </source>
</evidence>
<accession>A0A554J9D3</accession>
<comment type="caution">
    <text evidence="2">The sequence shown here is derived from an EMBL/GenBank/DDBJ whole genome shotgun (WGS) entry which is preliminary data.</text>
</comment>
<dbReference type="AlphaFoldDB" id="A0A554J9D3"/>
<evidence type="ECO:0000256" key="1">
    <source>
        <dbReference type="SAM" id="Phobius"/>
    </source>
</evidence>
<evidence type="ECO:0000313" key="3">
    <source>
        <dbReference type="Proteomes" id="UP000316253"/>
    </source>
</evidence>
<dbReference type="EMBL" id="VMFD01000073">
    <property type="protein sequence ID" value="TSC64969.1"/>
    <property type="molecule type" value="Genomic_DNA"/>
</dbReference>
<feature type="transmembrane region" description="Helical" evidence="1">
    <location>
        <begin position="94"/>
        <end position="117"/>
    </location>
</feature>
<proteinExistence type="predicted"/>
<dbReference type="Proteomes" id="UP000316253">
    <property type="component" value="Unassembled WGS sequence"/>
</dbReference>
<name>A0A554J9D3_9BACT</name>
<keyword evidence="1" id="KW-0812">Transmembrane</keyword>
<organism evidence="2 3">
    <name type="scientific">Candidatus Berkelbacteria bacterium Gr01-1014_85</name>
    <dbReference type="NCBI Taxonomy" id="2017150"/>
    <lineage>
        <taxon>Bacteria</taxon>
        <taxon>Candidatus Berkelbacteria</taxon>
    </lineage>
</organism>
<keyword evidence="1" id="KW-0472">Membrane</keyword>
<keyword evidence="1" id="KW-1133">Transmembrane helix</keyword>
<sequence length="125" mass="14060">MFWIVVFASVTVVGMATAVVYEDFADVQCNPFAVRDDGTRAVDVSSDVFAIGVVVILILFANLLWRFEKSLRIDLLPSPEQVQEKRKQADRTDLVTILLVGFGTLTIMPASPLWQLVEQWVMHHP</sequence>
<gene>
    <name evidence="2" type="ORF">CEO22_641</name>
</gene>
<reference evidence="2 3" key="1">
    <citation type="submission" date="2017-08" db="EMBL/GenBank/DDBJ databases">
        <title>Mechanisms for carbon and nitrogen cycling indicate functional differentiation within the Candidate Phyla Radiation.</title>
        <authorList>
            <person name="Danczak R.E."/>
            <person name="Johnston M.D."/>
            <person name="Kenah C."/>
            <person name="Slattery M."/>
            <person name="Wrighton K.C."/>
            <person name="Wilkins M.J."/>
        </authorList>
    </citation>
    <scope>NUCLEOTIDE SEQUENCE [LARGE SCALE GENOMIC DNA]</scope>
    <source>
        <strain evidence="2">Gr01-1014_85</strain>
    </source>
</reference>
<protein>
    <submittedName>
        <fullName evidence="2">Uncharacterized protein</fullName>
    </submittedName>
</protein>
<feature type="transmembrane region" description="Helical" evidence="1">
    <location>
        <begin position="48"/>
        <end position="65"/>
    </location>
</feature>